<dbReference type="RefSeq" id="WP_036818449.1">
    <property type="nucleotide sequence ID" value="NZ_AVBF01000018.1"/>
</dbReference>
<keyword evidence="3 4" id="KW-0472">Membrane</keyword>
<dbReference type="OrthoDB" id="9772630at2"/>
<evidence type="ECO:0000256" key="4">
    <source>
        <dbReference type="PIRNR" id="PIRNR005690"/>
    </source>
</evidence>
<dbReference type="PANTHER" id="PTHR22550">
    <property type="entry name" value="SPORE GERMINATION PROTEIN"/>
    <property type="match status" value="1"/>
</dbReference>
<name>A0A0A2TF84_9BACI</name>
<dbReference type="PANTHER" id="PTHR22550:SF5">
    <property type="entry name" value="LEUCINE ZIPPER PROTEIN 4"/>
    <property type="match status" value="1"/>
</dbReference>
<dbReference type="InterPro" id="IPR004995">
    <property type="entry name" value="Spore_Ger"/>
</dbReference>
<dbReference type="eggNOG" id="COG0619">
    <property type="taxonomic scope" value="Bacteria"/>
</dbReference>
<evidence type="ECO:0000256" key="3">
    <source>
        <dbReference type="ARBA" id="ARBA00023136"/>
    </source>
</evidence>
<comment type="subcellular location">
    <subcellularLocation>
        <location evidence="4">Cell membrane</location>
    </subcellularLocation>
    <subcellularLocation>
        <location evidence="1">Membrane</location>
        <topology evidence="1">Multi-pass membrane protein</topology>
    </subcellularLocation>
</comment>
<evidence type="ECO:0000256" key="2">
    <source>
        <dbReference type="ARBA" id="ARBA00005278"/>
    </source>
</evidence>
<feature type="transmembrane region" description="Helical" evidence="6">
    <location>
        <begin position="421"/>
        <end position="444"/>
    </location>
</feature>
<dbReference type="GO" id="GO:0009847">
    <property type="term" value="P:spore germination"/>
    <property type="evidence" value="ECO:0007669"/>
    <property type="project" value="UniProtKB-UniRule"/>
</dbReference>
<accession>A0A0A2TF84</accession>
<evidence type="ECO:0000256" key="5">
    <source>
        <dbReference type="SAM" id="MobiDB-lite"/>
    </source>
</evidence>
<dbReference type="GO" id="GO:0005886">
    <property type="term" value="C:plasma membrane"/>
    <property type="evidence" value="ECO:0007669"/>
    <property type="project" value="UniProtKB-SubCell"/>
</dbReference>
<keyword evidence="6" id="KW-0812">Transmembrane</keyword>
<evidence type="ECO:0000256" key="6">
    <source>
        <dbReference type="SAM" id="Phobius"/>
    </source>
</evidence>
<dbReference type="EMBL" id="AVBF01000018">
    <property type="protein sequence ID" value="KGP73093.1"/>
    <property type="molecule type" value="Genomic_DNA"/>
</dbReference>
<feature type="transmembrane region" description="Helical" evidence="6">
    <location>
        <begin position="389"/>
        <end position="409"/>
    </location>
</feature>
<feature type="compositionally biased region" description="Basic and acidic residues" evidence="5">
    <location>
        <begin position="485"/>
        <end position="505"/>
    </location>
</feature>
<dbReference type="STRING" id="1385514.N782_07610"/>
<dbReference type="InterPro" id="IPR050768">
    <property type="entry name" value="UPF0353/GerABKA_families"/>
</dbReference>
<evidence type="ECO:0000256" key="1">
    <source>
        <dbReference type="ARBA" id="ARBA00004141"/>
    </source>
</evidence>
<dbReference type="Proteomes" id="UP000030147">
    <property type="component" value="Unassembled WGS sequence"/>
</dbReference>
<sequence>MRRSRRKSSNSSSSSSFPYTIEEIHQKLKDIFHQSPDLNMVEYTIQQKKVAIFYITYQINKVQLNKSLLPPLLKIQQQNLDHKVILNEIPLGGGEAQDNIDKIASNLIHGSACVYVEQDEKALTYLIPELEQRSISRAENESLVFGPQISFTESLVSNLNIIRWRMDTPDLEVKKIIVGERIPTEVRVIYLKSLADDENVNTVQQRIEELKVDDVLDSSVLAQLIEDNSRSIFPQILQTELPDRLCYALKKGKVGVVLDKSPNVLIAPSTVFSFLETTEDVYMRWNMGSFARILRLTAMVLSILLTPAYVAALTFHYEVIPSSMLVSLGQSRATVPFPPILEALLLEILIELLREAGARLPTKVGQTMGIVGGIVLGQAAVKAGFTSNILIIIVALSALSSFTAPSYLMGTAIRIIRFPTIIFAGLWGLVGMLFVFGFLIIHLLRLTSIGRPYLSPIYPLTIKDFNDSIIRLPATIGNTRPLSNHPKDKKAYSEKKAKKKKDIDE</sequence>
<dbReference type="Pfam" id="PF03323">
    <property type="entry name" value="GerA"/>
    <property type="match status" value="1"/>
</dbReference>
<protein>
    <submittedName>
        <fullName evidence="7">Spore gernimation protein</fullName>
    </submittedName>
</protein>
<evidence type="ECO:0000313" key="8">
    <source>
        <dbReference type="Proteomes" id="UP000030147"/>
    </source>
</evidence>
<proteinExistence type="inferred from homology"/>
<reference evidence="7 8" key="1">
    <citation type="journal article" date="2015" name="Stand. Genomic Sci.">
        <title>High quality draft genome sequence of the moderately halophilic bacterium Pontibacillus yanchengensis Y32(T) and comparison among Pontibacillus genomes.</title>
        <authorList>
            <person name="Huang J."/>
            <person name="Qiao Z.X."/>
            <person name="Tang J.W."/>
            <person name="Wang G."/>
        </authorList>
    </citation>
    <scope>NUCLEOTIDE SEQUENCE [LARGE SCALE GENOMIC DNA]</scope>
    <source>
        <strain evidence="7 8">Y32</strain>
    </source>
</reference>
<evidence type="ECO:0000313" key="7">
    <source>
        <dbReference type="EMBL" id="KGP73093.1"/>
    </source>
</evidence>
<dbReference type="PIRSF" id="PIRSF005690">
    <property type="entry name" value="GerBA"/>
    <property type="match status" value="1"/>
</dbReference>
<keyword evidence="8" id="KW-1185">Reference proteome</keyword>
<dbReference type="AlphaFoldDB" id="A0A0A2TF84"/>
<gene>
    <name evidence="7" type="ORF">N782_07610</name>
</gene>
<organism evidence="7 8">
    <name type="scientific">Pontibacillus yanchengensis Y32</name>
    <dbReference type="NCBI Taxonomy" id="1385514"/>
    <lineage>
        <taxon>Bacteria</taxon>
        <taxon>Bacillati</taxon>
        <taxon>Bacillota</taxon>
        <taxon>Bacilli</taxon>
        <taxon>Bacillales</taxon>
        <taxon>Bacillaceae</taxon>
        <taxon>Pontibacillus</taxon>
    </lineage>
</organism>
<feature type="region of interest" description="Disordered" evidence="5">
    <location>
        <begin position="480"/>
        <end position="505"/>
    </location>
</feature>
<comment type="caution">
    <text evidence="7">The sequence shown here is derived from an EMBL/GenBank/DDBJ whole genome shotgun (WGS) entry which is preliminary data.</text>
</comment>
<keyword evidence="6" id="KW-1133">Transmembrane helix</keyword>
<comment type="similarity">
    <text evidence="2 4">Belongs to the GerABKA family.</text>
</comment>
<feature type="transmembrane region" description="Helical" evidence="6">
    <location>
        <begin position="293"/>
        <end position="315"/>
    </location>
</feature>